<name>A0A8H3LXK8_9GLOM</name>
<dbReference type="InterPro" id="IPR043502">
    <property type="entry name" value="DNA/RNA_pol_sf"/>
</dbReference>
<dbReference type="EMBL" id="BLAL01000229">
    <property type="protein sequence ID" value="GES93795.1"/>
    <property type="molecule type" value="Genomic_DNA"/>
</dbReference>
<comment type="caution">
    <text evidence="1">The sequence shown here is derived from an EMBL/GenBank/DDBJ whole genome shotgun (WGS) entry which is preliminary data.</text>
</comment>
<accession>A0A8H3LXK8</accession>
<evidence type="ECO:0000313" key="1">
    <source>
        <dbReference type="EMBL" id="GES93795.1"/>
    </source>
</evidence>
<dbReference type="AlphaFoldDB" id="A0A8H3LXK8"/>
<dbReference type="PANTHER" id="PTHR31511">
    <property type="entry name" value="PROTEIN CBG23764"/>
    <property type="match status" value="1"/>
</dbReference>
<reference evidence="1" key="1">
    <citation type="submission" date="2019-10" db="EMBL/GenBank/DDBJ databases">
        <title>Conservation and host-specific expression of non-tandemly repeated heterogenous ribosome RNA gene in arbuscular mycorrhizal fungi.</title>
        <authorList>
            <person name="Maeda T."/>
            <person name="Kobayashi Y."/>
            <person name="Nakagawa T."/>
            <person name="Ezawa T."/>
            <person name="Yamaguchi K."/>
            <person name="Bino T."/>
            <person name="Nishimoto Y."/>
            <person name="Shigenobu S."/>
            <person name="Kawaguchi M."/>
        </authorList>
    </citation>
    <scope>NUCLEOTIDE SEQUENCE</scope>
    <source>
        <strain evidence="1">HR1</strain>
    </source>
</reference>
<sequence length="956" mass="110556">MRPILSEGDIDEHITQTVGELDAQVEEALLRGSGYTLEGILTIFIEVYTPKKLANTKCTINSDNKGLIDLKTNKLSENCLQGAIGCYFAHQDGKTKHLERIFRTNNLKPYLEKVKLNDIPMPTPNCSRIFKKIEEINPDISINVWEWNEEIASSRSVIFSKNPKRPHVIYLLALTDITKSEDYKYAQKNHFLWIKNHNGWPSEASLNHHQDYCHGLGEECQIVKLPQKGVNNFMEFKNYGQMMNAPYVIIADFESDNKKCDELYGGRENATQEFVRKIDQELVEINNVLTIKHERKVTEEDKKNFAESDTCWICNGKFAIDREAVACLEKKIWVINEKLKNSAKDSNSDKHKSLVTLILKTTKEIENLESMDDKLRIEAWKSPIPVIFHNFRGYDSHLVCESVGQSVNAHQIRVVTETFERYKTMKVDSHVRFLETELPPFHEFHSTLKGKITQEDYERAQKVWNEFGCKNLGEYHDIYLKLDVLLLTDIWTEFRKVSMESDRLDPSHYTSLPALSWDSMLKMIGVKIELFTDMDMHDFIEKAKCGGLSMAVHRYFQANNPKMGEAFNPSKPTSWISYVDATNLYGWGMSEYLPIGDYKWEVNRKYLKGRPDAQKKWLDIALRTKADSRRGLYLGVNSHFPYKTHDYLSNLPLAVENIAVGKDWLSPYNAELVEDIDEGRFAKTEKLIPHLGKRNYYVIHYRELQYYVKLGMIVDEVTGVLSFEQSNWLAPYIALNTEKCNEAKKAGNTFLSDFYKLKNNACYEKTMENVRKYQDVKLMRNINERDERAFLNKICSPRFKYGRQLGNTLIEAHMGKANTTIGKFKDETPALEGSLLDDPINRSSMTEQEARDLAMRTKADPMTLKKAFCPIDTKRWILSDGITTLPYNHWHNMIYKNMIKDGISHKEAEKRAIRAKLPAKYQNECTFHIVSDPLGPGSLDLNATEIIEAKELPWLD</sequence>
<proteinExistence type="predicted"/>
<protein>
    <submittedName>
        <fullName evidence="1">Uncharacterized protein LOC110249295</fullName>
    </submittedName>
</protein>
<dbReference type="Proteomes" id="UP000615446">
    <property type="component" value="Unassembled WGS sequence"/>
</dbReference>
<organism evidence="1 2">
    <name type="scientific">Rhizophagus clarus</name>
    <dbReference type="NCBI Taxonomy" id="94130"/>
    <lineage>
        <taxon>Eukaryota</taxon>
        <taxon>Fungi</taxon>
        <taxon>Fungi incertae sedis</taxon>
        <taxon>Mucoromycota</taxon>
        <taxon>Glomeromycotina</taxon>
        <taxon>Glomeromycetes</taxon>
        <taxon>Glomerales</taxon>
        <taxon>Glomeraceae</taxon>
        <taxon>Rhizophagus</taxon>
    </lineage>
</organism>
<dbReference type="OrthoDB" id="2421167at2759"/>
<dbReference type="SUPFAM" id="SSF56672">
    <property type="entry name" value="DNA/RNA polymerases"/>
    <property type="match status" value="1"/>
</dbReference>
<gene>
    <name evidence="1" type="ORF">RCL2_002054300</name>
</gene>
<dbReference type="PANTHER" id="PTHR31511:SF12">
    <property type="entry name" value="RHO TERMINATION FACTOR N-TERMINAL DOMAIN-CONTAINING PROTEIN"/>
    <property type="match status" value="1"/>
</dbReference>
<evidence type="ECO:0000313" key="2">
    <source>
        <dbReference type="Proteomes" id="UP000615446"/>
    </source>
</evidence>